<dbReference type="Proteomes" id="UP000321570">
    <property type="component" value="Unassembled WGS sequence"/>
</dbReference>
<evidence type="ECO:0000313" key="1">
    <source>
        <dbReference type="EMBL" id="VUZ38815.1"/>
    </source>
</evidence>
<organism evidence="1 2">
    <name type="scientific">Hymenolepis diminuta</name>
    <name type="common">Rat tapeworm</name>
    <dbReference type="NCBI Taxonomy" id="6216"/>
    <lineage>
        <taxon>Eukaryota</taxon>
        <taxon>Metazoa</taxon>
        <taxon>Spiralia</taxon>
        <taxon>Lophotrochozoa</taxon>
        <taxon>Platyhelminthes</taxon>
        <taxon>Cestoda</taxon>
        <taxon>Eucestoda</taxon>
        <taxon>Cyclophyllidea</taxon>
        <taxon>Hymenolepididae</taxon>
        <taxon>Hymenolepis</taxon>
    </lineage>
</organism>
<dbReference type="EMBL" id="CABIJS010000007">
    <property type="protein sequence ID" value="VUZ38815.1"/>
    <property type="molecule type" value="Genomic_DNA"/>
</dbReference>
<evidence type="ECO:0000313" key="2">
    <source>
        <dbReference type="Proteomes" id="UP000321570"/>
    </source>
</evidence>
<dbReference type="InterPro" id="IPR015915">
    <property type="entry name" value="Kelch-typ_b-propeller"/>
</dbReference>
<dbReference type="AlphaFoldDB" id="A0A564XUW2"/>
<reference evidence="1 2" key="1">
    <citation type="submission" date="2019-07" db="EMBL/GenBank/DDBJ databases">
        <authorList>
            <person name="Jastrzebski P J."/>
            <person name="Paukszto L."/>
            <person name="Jastrzebski P J."/>
        </authorList>
    </citation>
    <scope>NUCLEOTIDE SEQUENCE [LARGE SCALE GENOMIC DNA]</scope>
    <source>
        <strain evidence="1 2">WMS-il1</strain>
    </source>
</reference>
<proteinExistence type="predicted"/>
<dbReference type="Gene3D" id="2.120.10.80">
    <property type="entry name" value="Kelch-type beta propeller"/>
    <property type="match status" value="1"/>
</dbReference>
<gene>
    <name evidence="1" type="ORF">WMSIL1_LOCUS210</name>
</gene>
<accession>A0A564XUW2</accession>
<dbReference type="SUPFAM" id="SSF117281">
    <property type="entry name" value="Kelch motif"/>
    <property type="match status" value="1"/>
</dbReference>
<keyword evidence="2" id="KW-1185">Reference proteome</keyword>
<protein>
    <submittedName>
        <fullName evidence="1">Uncharacterized protein</fullName>
    </submittedName>
</protein>
<sequence>MINAKWSPVGVATEDEIFFYSYRINSDIADCFPKEVYEAELGRWSLLPPMIEERSWCAAVNIPDTGVLFIGGIGKNGSPLCSTELLMRRSAEVEVGGGEKWHWIPYIPMNKGHDGVPLAVYFQRRVHVVGCYDNIKRWKCWTLKQTVSGPT</sequence>
<name>A0A564XUW2_HYMDI</name>